<organism evidence="2 3">
    <name type="scientific">Ornithinibacillus xuwenensis</name>
    <dbReference type="NCBI Taxonomy" id="3144668"/>
    <lineage>
        <taxon>Bacteria</taxon>
        <taxon>Bacillati</taxon>
        <taxon>Bacillota</taxon>
        <taxon>Bacilli</taxon>
        <taxon>Bacillales</taxon>
        <taxon>Bacillaceae</taxon>
        <taxon>Ornithinibacillus</taxon>
    </lineage>
</organism>
<sequence>MTLQELTYLITVISFLGGIAIFLFKKIVIEPLQKSINLLNDTLKGFKLSTDKELELHEKEIDYLKEKTTRHDEQIKTLFSKGGE</sequence>
<protein>
    <submittedName>
        <fullName evidence="2">Uncharacterized protein</fullName>
    </submittedName>
</protein>
<reference evidence="2 3" key="1">
    <citation type="submission" date="2024-05" db="EMBL/GenBank/DDBJ databases">
        <authorList>
            <person name="Haq I."/>
            <person name="Ullah Z."/>
            <person name="Ahmad R."/>
            <person name="Li M."/>
            <person name="Tong Y."/>
        </authorList>
    </citation>
    <scope>NUCLEOTIDE SEQUENCE [LARGE SCALE GENOMIC DNA]</scope>
    <source>
        <strain evidence="2 3">16A2E</strain>
    </source>
</reference>
<feature type="transmembrane region" description="Helical" evidence="1">
    <location>
        <begin position="6"/>
        <end position="24"/>
    </location>
</feature>
<comment type="caution">
    <text evidence="2">The sequence shown here is derived from an EMBL/GenBank/DDBJ whole genome shotgun (WGS) entry which is preliminary data.</text>
</comment>
<keyword evidence="1" id="KW-0472">Membrane</keyword>
<dbReference type="Proteomes" id="UP001444625">
    <property type="component" value="Unassembled WGS sequence"/>
</dbReference>
<dbReference type="RefSeq" id="WP_345823164.1">
    <property type="nucleotide sequence ID" value="NZ_JBDIML010000001.1"/>
</dbReference>
<accession>A0ABU9XBQ2</accession>
<dbReference type="EMBL" id="JBDIML010000001">
    <property type="protein sequence ID" value="MEN2765689.1"/>
    <property type="molecule type" value="Genomic_DNA"/>
</dbReference>
<evidence type="ECO:0000313" key="3">
    <source>
        <dbReference type="Proteomes" id="UP001444625"/>
    </source>
</evidence>
<keyword evidence="1" id="KW-1133">Transmembrane helix</keyword>
<keyword evidence="3" id="KW-1185">Reference proteome</keyword>
<proteinExistence type="predicted"/>
<keyword evidence="1" id="KW-0812">Transmembrane</keyword>
<evidence type="ECO:0000313" key="2">
    <source>
        <dbReference type="EMBL" id="MEN2765689.1"/>
    </source>
</evidence>
<evidence type="ECO:0000256" key="1">
    <source>
        <dbReference type="SAM" id="Phobius"/>
    </source>
</evidence>
<name>A0ABU9XBQ2_9BACI</name>
<gene>
    <name evidence="2" type="ORF">ABC228_00675</name>
</gene>